<keyword evidence="2" id="KW-0812">Transmembrane</keyword>
<dbReference type="InterPro" id="IPR037185">
    <property type="entry name" value="EmrE-like"/>
</dbReference>
<feature type="region of interest" description="Disordered" evidence="1">
    <location>
        <begin position="408"/>
        <end position="708"/>
    </location>
</feature>
<evidence type="ECO:0000313" key="4">
    <source>
        <dbReference type="Proteomes" id="UP000604046"/>
    </source>
</evidence>
<feature type="transmembrane region" description="Helical" evidence="2">
    <location>
        <begin position="260"/>
        <end position="279"/>
    </location>
</feature>
<feature type="transmembrane region" description="Helical" evidence="2">
    <location>
        <begin position="87"/>
        <end position="107"/>
    </location>
</feature>
<proteinExistence type="predicted"/>
<dbReference type="PANTHER" id="PTHR34491">
    <property type="entry name" value="A-TYPE INCLUSION PROTEIN, PUTATIVE-RELATED"/>
    <property type="match status" value="1"/>
</dbReference>
<comment type="caution">
    <text evidence="3">The sequence shown here is derived from an EMBL/GenBank/DDBJ whole genome shotgun (WGS) entry which is preliminary data.</text>
</comment>
<dbReference type="OrthoDB" id="449496at2759"/>
<dbReference type="Proteomes" id="UP000604046">
    <property type="component" value="Unassembled WGS sequence"/>
</dbReference>
<feature type="transmembrane region" description="Helical" evidence="2">
    <location>
        <begin position="203"/>
        <end position="224"/>
    </location>
</feature>
<accession>A0A812GR54</accession>
<evidence type="ECO:0008006" key="5">
    <source>
        <dbReference type="Google" id="ProtNLM"/>
    </source>
</evidence>
<gene>
    <name evidence="3" type="ORF">SNAT2548_LOCUS876</name>
</gene>
<feature type="compositionally biased region" description="Basic and acidic residues" evidence="1">
    <location>
        <begin position="761"/>
        <end position="771"/>
    </location>
</feature>
<dbReference type="AlphaFoldDB" id="A0A812GR54"/>
<feature type="region of interest" description="Disordered" evidence="1">
    <location>
        <begin position="745"/>
        <end position="794"/>
    </location>
</feature>
<sequence>MATAFVQVRGSTGRVPSTSSSRARASLQPAAPLSAQEADGRRWGPIAAAFCGAAVSLVTRRRPHRAEAPKAPAAAPSASKGSRFQRVPPWMVAVLGLSVVLLHRVALKEFRHNIPPARFIVFLHTVFFLMASQLMPPSKWPHEQNYKVVALVGAMEFLGWASLQQVAFAGGLGVTAALLNGVSLLLTLLCARLILGSHVRPSAWIGAAIVAVGVGATGSMSNLFSSSISAGHVALLGASLAFSSMALTGKEVLFSGRAPLSVPMVACIASFAQLMALAMPELLSLRSFPGSLQFAQIIIGPAPRIMSLAWPAYLYIAASGALRLTFTWGLRAANASTVQLVNAVAVPFGTALLTMLSPHGHLTPKMVGALALTLAGSIIFFRGGSPSIKSSALFATILTPEELKEEQEWKQADVHRAQREEQAKKDAAEKRKQAEEFKKKSAEEQKRIRMEREEARKKQEEEKQRQKEEEKRIREEARLKAQAEKTRLEEERQAKKEAERKEREEAKQKAEAERKKKQAEYEAQKQEEQRLAIEAKKQKEAAEKQRKEEAKARAAEDRKRQEQEKKEADAKRRAEQEAARAEAERLKQEQEKAAAEQRRLKEEEERQRKEAEELQRKQAAEALLQQQQAEQKQKEEAERKRKEEEALKKQQEEAALQRQQEEARKQEEERRRQEQEKKMAAESKPLSDEEKLAQEKAKKEEQKRYSRLSFKWKMQDETRLKEEVERVKEEVEKRQEELRALLASKEQEQQQFQQRQQMAEAEARRIEEMKSKAPALQGLSKQGGGGTGSSQDSK</sequence>
<feature type="compositionally biased region" description="Basic and acidic residues" evidence="1">
    <location>
        <begin position="659"/>
        <end position="704"/>
    </location>
</feature>
<keyword evidence="4" id="KW-1185">Reference proteome</keyword>
<protein>
    <recommendedName>
        <fullName evidence="5">EamA domain-containing protein</fullName>
    </recommendedName>
</protein>
<feature type="transmembrane region" description="Helical" evidence="2">
    <location>
        <begin position="166"/>
        <end position="191"/>
    </location>
</feature>
<dbReference type="PANTHER" id="PTHR34491:SF156">
    <property type="entry name" value="KINESIN MOTOR DOMAIN-CONTAINING PROTEIN"/>
    <property type="match status" value="1"/>
</dbReference>
<keyword evidence="2" id="KW-1133">Transmembrane helix</keyword>
<feature type="compositionally biased region" description="Low complexity" evidence="1">
    <location>
        <begin position="620"/>
        <end position="630"/>
    </location>
</feature>
<feature type="transmembrane region" description="Helical" evidence="2">
    <location>
        <begin position="230"/>
        <end position="248"/>
    </location>
</feature>
<feature type="compositionally biased region" description="Polar residues" evidence="1">
    <location>
        <begin position="14"/>
        <end position="23"/>
    </location>
</feature>
<evidence type="ECO:0000256" key="1">
    <source>
        <dbReference type="SAM" id="MobiDB-lite"/>
    </source>
</evidence>
<organism evidence="3 4">
    <name type="scientific">Symbiodinium natans</name>
    <dbReference type="NCBI Taxonomy" id="878477"/>
    <lineage>
        <taxon>Eukaryota</taxon>
        <taxon>Sar</taxon>
        <taxon>Alveolata</taxon>
        <taxon>Dinophyceae</taxon>
        <taxon>Suessiales</taxon>
        <taxon>Symbiodiniaceae</taxon>
        <taxon>Symbiodinium</taxon>
    </lineage>
</organism>
<feature type="compositionally biased region" description="Low complexity" evidence="1">
    <location>
        <begin position="749"/>
        <end position="760"/>
    </location>
</feature>
<keyword evidence="2" id="KW-0472">Membrane</keyword>
<feature type="transmembrane region" description="Helical" evidence="2">
    <location>
        <begin position="337"/>
        <end position="356"/>
    </location>
</feature>
<feature type="compositionally biased region" description="Basic and acidic residues" evidence="1">
    <location>
        <begin position="631"/>
        <end position="652"/>
    </location>
</feature>
<evidence type="ECO:0000256" key="2">
    <source>
        <dbReference type="SAM" id="Phobius"/>
    </source>
</evidence>
<name>A0A812GR54_9DINO</name>
<feature type="transmembrane region" description="Helical" evidence="2">
    <location>
        <begin position="119"/>
        <end position="136"/>
    </location>
</feature>
<evidence type="ECO:0000313" key="3">
    <source>
        <dbReference type="EMBL" id="CAE6932087.1"/>
    </source>
</evidence>
<dbReference type="SUPFAM" id="SSF103481">
    <property type="entry name" value="Multidrug resistance efflux transporter EmrE"/>
    <property type="match status" value="1"/>
</dbReference>
<reference evidence="3" key="1">
    <citation type="submission" date="2021-02" db="EMBL/GenBank/DDBJ databases">
        <authorList>
            <person name="Dougan E. K."/>
            <person name="Rhodes N."/>
            <person name="Thang M."/>
            <person name="Chan C."/>
        </authorList>
    </citation>
    <scope>NUCLEOTIDE SEQUENCE</scope>
</reference>
<feature type="compositionally biased region" description="Basic and acidic residues" evidence="1">
    <location>
        <begin position="408"/>
        <end position="619"/>
    </location>
</feature>
<dbReference type="EMBL" id="CAJNDS010000045">
    <property type="protein sequence ID" value="CAE6932087.1"/>
    <property type="molecule type" value="Genomic_DNA"/>
</dbReference>
<feature type="region of interest" description="Disordered" evidence="1">
    <location>
        <begin position="1"/>
        <end position="32"/>
    </location>
</feature>